<accession>A0A3S0QL24</accession>
<gene>
    <name evidence="5" type="ORF">EFR84_13840</name>
</gene>
<dbReference type="EMBL" id="RJTJ01000010">
    <property type="protein sequence ID" value="RUM06149.1"/>
    <property type="molecule type" value="Genomic_DNA"/>
</dbReference>
<dbReference type="PANTHER" id="PTHR47235:SF1">
    <property type="entry name" value="BLR6548 PROTEIN"/>
    <property type="match status" value="1"/>
</dbReference>
<organism evidence="5 6">
    <name type="scientific">Rhizobium chutanense</name>
    <dbReference type="NCBI Taxonomy" id="2035448"/>
    <lineage>
        <taxon>Bacteria</taxon>
        <taxon>Pseudomonadati</taxon>
        <taxon>Pseudomonadota</taxon>
        <taxon>Alphaproteobacteria</taxon>
        <taxon>Hyphomicrobiales</taxon>
        <taxon>Rhizobiaceae</taxon>
        <taxon>Rhizobium/Agrobacterium group</taxon>
        <taxon>Rhizobium</taxon>
    </lineage>
</organism>
<dbReference type="CDD" id="cd06341">
    <property type="entry name" value="PBP1_ABC_ligand_binding-like"/>
    <property type="match status" value="1"/>
</dbReference>
<evidence type="ECO:0000313" key="6">
    <source>
        <dbReference type="Proteomes" id="UP000278081"/>
    </source>
</evidence>
<proteinExistence type="inferred from homology"/>
<dbReference type="Proteomes" id="UP000278081">
    <property type="component" value="Unassembled WGS sequence"/>
</dbReference>
<protein>
    <submittedName>
        <fullName evidence="5">Branched-chain amino acid ABC transporter substrate-binding protein</fullName>
    </submittedName>
</protein>
<dbReference type="SUPFAM" id="SSF53822">
    <property type="entry name" value="Periplasmic binding protein-like I"/>
    <property type="match status" value="1"/>
</dbReference>
<dbReference type="RefSeq" id="WP_126909404.1">
    <property type="nucleotide sequence ID" value="NZ_ML133757.1"/>
</dbReference>
<feature type="chain" id="PRO_5018667338" evidence="3">
    <location>
        <begin position="25"/>
        <end position="417"/>
    </location>
</feature>
<dbReference type="Pfam" id="PF13458">
    <property type="entry name" value="Peripla_BP_6"/>
    <property type="match status" value="1"/>
</dbReference>
<comment type="similarity">
    <text evidence="1">Belongs to the leucine-binding protein family.</text>
</comment>
<dbReference type="Gene3D" id="3.40.50.2300">
    <property type="match status" value="2"/>
</dbReference>
<dbReference type="InterPro" id="IPR028081">
    <property type="entry name" value="Leu-bd"/>
</dbReference>
<sequence>MPINLRGLAISLLLTLVSAFSAHAAASCGDNSGKPATGEPIVIGAITGKTGPDDFSNSTKAAKAYFDCLNANGGIKGRPVKYLVEDDQWNPEIAAQLAAKIVNDEKAVLMVGNSSFVECGANADFYKKSGILVVAGVGVPRECFFAENYAPTNAGPRVSMLGAMGYALDKLSAKSVVCIGPNIPNVGTWSCDGIIQLAKEKGLKAETILMDPGTADSTSTILQAAASKPDVIILGLPKGVTVPLLTAAEEQGLNQSIKFLSAASAYDLSVPGTIGAGWDGNFIVNMEFNDLEATTPDNQNWLAVMDQYGQKSDPRDTFAQAGYLAARIAEKALMTLDSGNITRETASAAVRQIKNFKSDIFCAPWYFGDGQSRHNANSTTRMAVSEGGKWKVVSDCAPSPDPELKDVRAFEKSAGLN</sequence>
<evidence type="ECO:0000256" key="3">
    <source>
        <dbReference type="SAM" id="SignalP"/>
    </source>
</evidence>
<dbReference type="AlphaFoldDB" id="A0A3S0QL24"/>
<dbReference type="OrthoDB" id="9147078at2"/>
<name>A0A3S0QL24_9HYPH</name>
<feature type="domain" description="Leucine-binding protein" evidence="4">
    <location>
        <begin position="40"/>
        <end position="383"/>
    </location>
</feature>
<keyword evidence="2 3" id="KW-0732">Signal</keyword>
<evidence type="ECO:0000256" key="2">
    <source>
        <dbReference type="ARBA" id="ARBA00022729"/>
    </source>
</evidence>
<reference evidence="5 6" key="1">
    <citation type="submission" date="2018-11" db="EMBL/GenBank/DDBJ databases">
        <title>Rhizobium chutanense sp. nov., isolated from root nodules of Phaseolus vulgaris in China.</title>
        <authorList>
            <person name="Huo Y."/>
        </authorList>
    </citation>
    <scope>NUCLEOTIDE SEQUENCE [LARGE SCALE GENOMIC DNA]</scope>
    <source>
        <strain evidence="5 6">C16</strain>
    </source>
</reference>
<dbReference type="InterPro" id="IPR028082">
    <property type="entry name" value="Peripla_BP_I"/>
</dbReference>
<evidence type="ECO:0000256" key="1">
    <source>
        <dbReference type="ARBA" id="ARBA00010062"/>
    </source>
</evidence>
<feature type="signal peptide" evidence="3">
    <location>
        <begin position="1"/>
        <end position="24"/>
    </location>
</feature>
<comment type="caution">
    <text evidence="5">The sequence shown here is derived from an EMBL/GenBank/DDBJ whole genome shotgun (WGS) entry which is preliminary data.</text>
</comment>
<evidence type="ECO:0000313" key="5">
    <source>
        <dbReference type="EMBL" id="RUM06149.1"/>
    </source>
</evidence>
<dbReference type="PROSITE" id="PS51257">
    <property type="entry name" value="PROKAR_LIPOPROTEIN"/>
    <property type="match status" value="1"/>
</dbReference>
<dbReference type="PANTHER" id="PTHR47235">
    <property type="entry name" value="BLR6548 PROTEIN"/>
    <property type="match status" value="1"/>
</dbReference>
<evidence type="ECO:0000259" key="4">
    <source>
        <dbReference type="Pfam" id="PF13458"/>
    </source>
</evidence>